<feature type="domain" description="SnoaL-like" evidence="1">
    <location>
        <begin position="7"/>
        <end position="116"/>
    </location>
</feature>
<gene>
    <name evidence="2" type="ORF">AB5J52_47040</name>
</gene>
<reference evidence="2" key="1">
    <citation type="submission" date="2024-07" db="EMBL/GenBank/DDBJ databases">
        <authorList>
            <person name="Yu S.T."/>
        </authorList>
    </citation>
    <scope>NUCLEOTIDE SEQUENCE</scope>
    <source>
        <strain evidence="2">R39</strain>
    </source>
</reference>
<dbReference type="RefSeq" id="WP_369227874.1">
    <property type="nucleotide sequence ID" value="NZ_CP163441.1"/>
</dbReference>
<organism evidence="2">
    <name type="scientific">Streptomyces sp. R39</name>
    <dbReference type="NCBI Taxonomy" id="3238631"/>
    <lineage>
        <taxon>Bacteria</taxon>
        <taxon>Bacillati</taxon>
        <taxon>Actinomycetota</taxon>
        <taxon>Actinomycetes</taxon>
        <taxon>Kitasatosporales</taxon>
        <taxon>Streptomycetaceae</taxon>
        <taxon>Streptomyces</taxon>
    </lineage>
</organism>
<dbReference type="Pfam" id="PF12680">
    <property type="entry name" value="SnoaL_2"/>
    <property type="match status" value="1"/>
</dbReference>
<dbReference type="SUPFAM" id="SSF54427">
    <property type="entry name" value="NTF2-like"/>
    <property type="match status" value="1"/>
</dbReference>
<dbReference type="EMBL" id="CP163441">
    <property type="protein sequence ID" value="XDQ49220.1"/>
    <property type="molecule type" value="Genomic_DNA"/>
</dbReference>
<sequence>MTTREVVERFFGLLGAGDPDAVVPVFADDIDWYVPGLPSLLWTGHRSKSEEVADHLRTLGNNIVPERNVDQVDTLLVDGEHAIMLGRFTRVAKSTGRTYDMPVAMHFRAESDRIVQLHLHEDTLKVFQA</sequence>
<evidence type="ECO:0000313" key="2">
    <source>
        <dbReference type="EMBL" id="XDQ49220.1"/>
    </source>
</evidence>
<dbReference type="InterPro" id="IPR032710">
    <property type="entry name" value="NTF2-like_dom_sf"/>
</dbReference>
<dbReference type="InterPro" id="IPR037401">
    <property type="entry name" value="SnoaL-like"/>
</dbReference>
<proteinExistence type="predicted"/>
<dbReference type="Gene3D" id="3.10.450.50">
    <property type="match status" value="1"/>
</dbReference>
<name>A0AB39R695_9ACTN</name>
<accession>A0AB39R695</accession>
<protein>
    <submittedName>
        <fullName evidence="2">Nuclear transport factor 2 family protein</fullName>
    </submittedName>
</protein>
<evidence type="ECO:0000259" key="1">
    <source>
        <dbReference type="Pfam" id="PF12680"/>
    </source>
</evidence>
<dbReference type="AlphaFoldDB" id="A0AB39R695"/>